<dbReference type="NCBIfam" id="NF037995">
    <property type="entry name" value="TRAP_S1"/>
    <property type="match status" value="1"/>
</dbReference>
<reference evidence="4 5" key="1">
    <citation type="submission" date="2019-04" db="EMBL/GenBank/DDBJ databases">
        <title>Phreatobacter aquaticus sp. nov.</title>
        <authorList>
            <person name="Choi A."/>
            <person name="Baek K."/>
        </authorList>
    </citation>
    <scope>NUCLEOTIDE SEQUENCE [LARGE SCALE GENOMIC DNA]</scope>
    <source>
        <strain evidence="4 5">NMCR1094</strain>
    </source>
</reference>
<feature type="chain" id="PRO_5020211096" evidence="3">
    <location>
        <begin position="40"/>
        <end position="370"/>
    </location>
</feature>
<dbReference type="OrthoDB" id="9780733at2"/>
<dbReference type="Pfam" id="PF03480">
    <property type="entry name" value="DctP"/>
    <property type="match status" value="1"/>
</dbReference>
<dbReference type="PIRSF" id="PIRSF039026">
    <property type="entry name" value="SiaP"/>
    <property type="match status" value="1"/>
</dbReference>
<name>A0A4D7QKA0_9HYPH</name>
<proteinExistence type="predicted"/>
<dbReference type="InterPro" id="IPR026289">
    <property type="entry name" value="SBP_TakP-like"/>
</dbReference>
<organism evidence="4 5">
    <name type="scientific">Phreatobacter aquaticus</name>
    <dbReference type="NCBI Taxonomy" id="2570229"/>
    <lineage>
        <taxon>Bacteria</taxon>
        <taxon>Pseudomonadati</taxon>
        <taxon>Pseudomonadota</taxon>
        <taxon>Alphaproteobacteria</taxon>
        <taxon>Hyphomicrobiales</taxon>
        <taxon>Phreatobacteraceae</taxon>
        <taxon>Phreatobacter</taxon>
    </lineage>
</organism>
<evidence type="ECO:0000256" key="1">
    <source>
        <dbReference type="ARBA" id="ARBA00022729"/>
    </source>
</evidence>
<dbReference type="GO" id="GO:0046872">
    <property type="term" value="F:metal ion binding"/>
    <property type="evidence" value="ECO:0007669"/>
    <property type="project" value="UniProtKB-KW"/>
</dbReference>
<dbReference type="GO" id="GO:0031317">
    <property type="term" value="C:tripartite ATP-independent periplasmic transporter complex"/>
    <property type="evidence" value="ECO:0007669"/>
    <property type="project" value="InterPro"/>
</dbReference>
<feature type="binding site" evidence="2">
    <location>
        <position position="225"/>
    </location>
    <ligand>
        <name>substrate</name>
    </ligand>
</feature>
<keyword evidence="5" id="KW-1185">Reference proteome</keyword>
<feature type="binding site" evidence="2">
    <location>
        <position position="226"/>
    </location>
    <ligand>
        <name>Na(+)</name>
        <dbReference type="ChEBI" id="CHEBI:29101"/>
    </ligand>
</feature>
<accession>A0A4D7QKA0</accession>
<dbReference type="PANTHER" id="PTHR33376:SF5">
    <property type="entry name" value="EXTRACYTOPLASMIC SOLUTE RECEPTOR PROTEIN"/>
    <property type="match status" value="1"/>
</dbReference>
<dbReference type="EMBL" id="CP039865">
    <property type="protein sequence ID" value="QCK88120.1"/>
    <property type="molecule type" value="Genomic_DNA"/>
</dbReference>
<feature type="signal peptide" evidence="3">
    <location>
        <begin position="1"/>
        <end position="39"/>
    </location>
</feature>
<dbReference type="AlphaFoldDB" id="A0A4D7QKA0"/>
<evidence type="ECO:0000313" key="4">
    <source>
        <dbReference type="EMBL" id="QCK88120.1"/>
    </source>
</evidence>
<dbReference type="InterPro" id="IPR038404">
    <property type="entry name" value="TRAP_DctP_sf"/>
</dbReference>
<dbReference type="Proteomes" id="UP000298588">
    <property type="component" value="Chromosome"/>
</dbReference>
<keyword evidence="2" id="KW-0479">Metal-binding</keyword>
<dbReference type="InterPro" id="IPR018389">
    <property type="entry name" value="DctP_fam"/>
</dbReference>
<evidence type="ECO:0000256" key="3">
    <source>
        <dbReference type="SAM" id="SignalP"/>
    </source>
</evidence>
<sequence>MVPPITFTHSGSSMPPMNRRSTLAAAAAGLIAAPSVARAQTPLRWRMATSWPKTLPGPAFSAQRIADRIKLVTGGQIEVQVFSAGEIVPAFSVQEAVGNATIELGHTASFFGVGKEPGLAYFTSVPFGLTPTEHMSWILQGGGQELWDEVSQRFGYKSLMGGNTGVSMGGWFRREINSAEDVKGLKIRMVGLGAELFQRLGATALAVPPGDIYPALERGAIDAAEFTSPGSDIQLGLWKVAPFYYAPGFNKPNGASELVINRVLWDGLSANLKAAIQAACEAEVTIALAEIERLNTEALATMIGANGVKLRGFPADLLLSARRQATELAKDVGTRSASAKKIGDSYAAFQGRIAPWTRASQHAFLAAREI</sequence>
<dbReference type="GO" id="GO:0055085">
    <property type="term" value="P:transmembrane transport"/>
    <property type="evidence" value="ECO:0007669"/>
    <property type="project" value="InterPro"/>
</dbReference>
<protein>
    <submittedName>
        <fullName evidence="4">ABC transporter substrate-binding protein</fullName>
    </submittedName>
</protein>
<dbReference type="KEGG" id="paqt:E8L99_21345"/>
<dbReference type="Gene3D" id="3.40.190.10">
    <property type="entry name" value="Periplasmic binding protein-like II"/>
    <property type="match status" value="1"/>
</dbReference>
<keyword evidence="1 3" id="KW-0732">Signal</keyword>
<gene>
    <name evidence="4" type="ORF">E8L99_21345</name>
</gene>
<dbReference type="Gene3D" id="3.40.190.170">
    <property type="entry name" value="Bacterial extracellular solute-binding protein, family 7"/>
    <property type="match status" value="1"/>
</dbReference>
<evidence type="ECO:0000256" key="2">
    <source>
        <dbReference type="PIRSR" id="PIRSR039026-2"/>
    </source>
</evidence>
<evidence type="ECO:0000313" key="5">
    <source>
        <dbReference type="Proteomes" id="UP000298588"/>
    </source>
</evidence>
<dbReference type="PANTHER" id="PTHR33376">
    <property type="match status" value="1"/>
</dbReference>